<organism evidence="1 2">
    <name type="scientific">Pontibacter lucknowensis</name>
    <dbReference type="NCBI Taxonomy" id="1077936"/>
    <lineage>
        <taxon>Bacteria</taxon>
        <taxon>Pseudomonadati</taxon>
        <taxon>Bacteroidota</taxon>
        <taxon>Cytophagia</taxon>
        <taxon>Cytophagales</taxon>
        <taxon>Hymenobacteraceae</taxon>
        <taxon>Pontibacter</taxon>
    </lineage>
</organism>
<dbReference type="Proteomes" id="UP000185924">
    <property type="component" value="Unassembled WGS sequence"/>
</dbReference>
<keyword evidence="2" id="KW-1185">Reference proteome</keyword>
<gene>
    <name evidence="1" type="ORF">SAMN05421545_0929</name>
</gene>
<sequence>MYIPFDQLPPQARLWIYQADRALTEAEQEEIKPMLERFATDWSSHGKGLQASASLLHNRFLVLANNETVTSASGCSIDKSVAFVRELEQRLGVSFFDRTRLAFLKDGEVQVVGMNELKNKVAAGEIDGQTLYFDTLVNNYGELQDAWPRPAQQSWLSRYF</sequence>
<reference evidence="2" key="1">
    <citation type="submission" date="2017-01" db="EMBL/GenBank/DDBJ databases">
        <authorList>
            <person name="Varghese N."/>
            <person name="Submissions S."/>
        </authorList>
    </citation>
    <scope>NUCLEOTIDE SEQUENCE [LARGE SCALE GENOMIC DNA]</scope>
    <source>
        <strain evidence="2">DM9</strain>
    </source>
</reference>
<evidence type="ECO:0008006" key="3">
    <source>
        <dbReference type="Google" id="ProtNLM"/>
    </source>
</evidence>
<dbReference type="OrthoDB" id="978691at2"/>
<proteinExistence type="predicted"/>
<protein>
    <recommendedName>
        <fullName evidence="3">ABC transporter ATPase</fullName>
    </recommendedName>
</protein>
<name>A0A1N6UK85_9BACT</name>
<dbReference type="RefSeq" id="WP_076421287.1">
    <property type="nucleotide sequence ID" value="NZ_FTNM01000001.1"/>
</dbReference>
<evidence type="ECO:0000313" key="2">
    <source>
        <dbReference type="Proteomes" id="UP000185924"/>
    </source>
</evidence>
<dbReference type="EMBL" id="FTNM01000001">
    <property type="protein sequence ID" value="SIQ66020.1"/>
    <property type="molecule type" value="Genomic_DNA"/>
</dbReference>
<dbReference type="STRING" id="1077936.SAMN05421545_0929"/>
<dbReference type="AlphaFoldDB" id="A0A1N6UK85"/>
<accession>A0A1N6UK85</accession>
<evidence type="ECO:0000313" key="1">
    <source>
        <dbReference type="EMBL" id="SIQ66020.1"/>
    </source>
</evidence>